<dbReference type="AlphaFoldDB" id="A0AAD4Q881"/>
<feature type="region of interest" description="Disordered" evidence="2">
    <location>
        <begin position="290"/>
        <end position="422"/>
    </location>
</feature>
<organism evidence="3 4">
    <name type="scientific">Lactarius akahatsu</name>
    <dbReference type="NCBI Taxonomy" id="416441"/>
    <lineage>
        <taxon>Eukaryota</taxon>
        <taxon>Fungi</taxon>
        <taxon>Dikarya</taxon>
        <taxon>Basidiomycota</taxon>
        <taxon>Agaricomycotina</taxon>
        <taxon>Agaricomycetes</taxon>
        <taxon>Russulales</taxon>
        <taxon>Russulaceae</taxon>
        <taxon>Lactarius</taxon>
    </lineage>
</organism>
<feature type="compositionally biased region" description="Basic and acidic residues" evidence="2">
    <location>
        <begin position="340"/>
        <end position="351"/>
    </location>
</feature>
<feature type="compositionally biased region" description="Polar residues" evidence="2">
    <location>
        <begin position="379"/>
        <end position="389"/>
    </location>
</feature>
<feature type="compositionally biased region" description="Polar residues" evidence="2">
    <location>
        <begin position="28"/>
        <end position="43"/>
    </location>
</feature>
<feature type="compositionally biased region" description="Basic and acidic residues" evidence="2">
    <location>
        <begin position="296"/>
        <end position="328"/>
    </location>
</feature>
<dbReference type="Proteomes" id="UP001201163">
    <property type="component" value="Unassembled WGS sequence"/>
</dbReference>
<evidence type="ECO:0000256" key="1">
    <source>
        <dbReference type="SAM" id="Coils"/>
    </source>
</evidence>
<feature type="compositionally biased region" description="Polar residues" evidence="2">
    <location>
        <begin position="398"/>
        <end position="412"/>
    </location>
</feature>
<feature type="region of interest" description="Disordered" evidence="2">
    <location>
        <begin position="171"/>
        <end position="204"/>
    </location>
</feature>
<protein>
    <submittedName>
        <fullName evidence="3">Uncharacterized protein</fullName>
    </submittedName>
</protein>
<evidence type="ECO:0000313" key="3">
    <source>
        <dbReference type="EMBL" id="KAH8979259.1"/>
    </source>
</evidence>
<evidence type="ECO:0000313" key="4">
    <source>
        <dbReference type="Proteomes" id="UP001201163"/>
    </source>
</evidence>
<feature type="compositionally biased region" description="Acidic residues" evidence="2">
    <location>
        <begin position="329"/>
        <end position="339"/>
    </location>
</feature>
<comment type="caution">
    <text evidence="3">The sequence shown here is derived from an EMBL/GenBank/DDBJ whole genome shotgun (WGS) entry which is preliminary data.</text>
</comment>
<feature type="coiled-coil region" evidence="1">
    <location>
        <begin position="74"/>
        <end position="115"/>
    </location>
</feature>
<keyword evidence="4" id="KW-1185">Reference proteome</keyword>
<dbReference type="EMBL" id="JAKELL010000180">
    <property type="protein sequence ID" value="KAH8979259.1"/>
    <property type="molecule type" value="Genomic_DNA"/>
</dbReference>
<name>A0AAD4Q881_9AGAM</name>
<keyword evidence="1" id="KW-0175">Coiled coil</keyword>
<proteinExistence type="predicted"/>
<feature type="non-terminal residue" evidence="3">
    <location>
        <position position="422"/>
    </location>
</feature>
<reference evidence="3" key="1">
    <citation type="submission" date="2022-01" db="EMBL/GenBank/DDBJ databases">
        <title>Comparative genomics reveals a dynamic genome evolution in the ectomycorrhizal milk-cap (Lactarius) mushrooms.</title>
        <authorList>
            <consortium name="DOE Joint Genome Institute"/>
            <person name="Lebreton A."/>
            <person name="Tang N."/>
            <person name="Kuo A."/>
            <person name="LaButti K."/>
            <person name="Drula E."/>
            <person name="Barry K."/>
            <person name="Clum A."/>
            <person name="Lipzen A."/>
            <person name="Mousain D."/>
            <person name="Ng V."/>
            <person name="Wang R."/>
            <person name="Wang X."/>
            <person name="Dai Y."/>
            <person name="Henrissat B."/>
            <person name="Grigoriev I.V."/>
            <person name="Guerin-Laguette A."/>
            <person name="Yu F."/>
            <person name="Martin F.M."/>
        </authorList>
    </citation>
    <scope>NUCLEOTIDE SEQUENCE</scope>
    <source>
        <strain evidence="3">QP</strain>
    </source>
</reference>
<sequence>MATPASFFPDNIDPTLTRDQGNPYDSRGQWQFGTANPGSNTHGGYSPDLSEVISNASAKALEVNGHFIRIKMIADQRTAEIEKLQETLTSKTKENDQLTKENDHLNVEVKTLKEALGLFAKDYHNRQGGTSGVFLNITPEILDLPPKQALRIRTDNTGVVYWLRKEYHRAAQKQNRGETDGNATSVQAKRKPGHPPRDSEDEEDHSAHFYLENQDGTPVDKSVIAEMSRKARMLWRTLDKNGLAPETFGKISAKAWDYFSRTILADKAHEFLLLCVDGEWKLREWSTKSYPLSHDSSQDEDHDRDDPDAEKHHSEDSNDDPSEHAKDDDNPDSDAENDDPDARESEQHTENGNKTTGSEADGPTPGEMQSTPAPPMVPSTGTRTSTTSALVDPFAPTPSASATHGTTTSNGTDPGCVGHNTG</sequence>
<evidence type="ECO:0000256" key="2">
    <source>
        <dbReference type="SAM" id="MobiDB-lite"/>
    </source>
</evidence>
<gene>
    <name evidence="3" type="ORF">EDB92DRAFT_2118869</name>
</gene>
<feature type="region of interest" description="Disordered" evidence="2">
    <location>
        <begin position="1"/>
        <end position="46"/>
    </location>
</feature>
<accession>A0AAD4Q881</accession>